<evidence type="ECO:0000313" key="10">
    <source>
        <dbReference type="Proteomes" id="UP000221961"/>
    </source>
</evidence>
<feature type="region of interest" description="Disordered" evidence="6">
    <location>
        <begin position="1"/>
        <end position="32"/>
    </location>
</feature>
<evidence type="ECO:0000256" key="5">
    <source>
        <dbReference type="PROSITE-ProRule" id="PRU01248"/>
    </source>
</evidence>
<dbReference type="SUPFAM" id="SSF56349">
    <property type="entry name" value="DNA breaking-rejoining enzymes"/>
    <property type="match status" value="1"/>
</dbReference>
<evidence type="ECO:0000256" key="6">
    <source>
        <dbReference type="SAM" id="MobiDB-lite"/>
    </source>
</evidence>
<dbReference type="InterPro" id="IPR010998">
    <property type="entry name" value="Integrase_recombinase_N"/>
</dbReference>
<comment type="similarity">
    <text evidence="1">Belongs to the 'phage' integrase family.</text>
</comment>
<name>A0A291RSR1_9NOCA</name>
<dbReference type="GO" id="GO:0015074">
    <property type="term" value="P:DNA integration"/>
    <property type="evidence" value="ECO:0007669"/>
    <property type="project" value="UniProtKB-KW"/>
</dbReference>
<dbReference type="CDD" id="cd01189">
    <property type="entry name" value="INT_ICEBs1_C_like"/>
    <property type="match status" value="1"/>
</dbReference>
<evidence type="ECO:0000256" key="3">
    <source>
        <dbReference type="ARBA" id="ARBA00023125"/>
    </source>
</evidence>
<gene>
    <name evidence="9" type="ORF">CRH09_34900</name>
</gene>
<dbReference type="PROSITE" id="PS51898">
    <property type="entry name" value="TYR_RECOMBINASE"/>
    <property type="match status" value="1"/>
</dbReference>
<proteinExistence type="inferred from homology"/>
<dbReference type="PROSITE" id="PS51900">
    <property type="entry name" value="CB"/>
    <property type="match status" value="1"/>
</dbReference>
<keyword evidence="4" id="KW-0233">DNA recombination</keyword>
<sequence>MATIEPYETKSGTRYRVRYRKPDGKPTDKRGFTTKRDAKAFAATVEVKKMTGDFIEASAGRITIDQLGKEWTENRTGVVAKTVATGESTWNVHVQPRWGTRSVGEIKPSEIRAWVAGMQAEEVGAATIEKAVGQLRQILEAAVEDRRIPRNPCQGVKAPKHKHIQRGYLTHSQVHQLAGEVSSHGLVVLFLAYTGLRWGEMAALKIKSFDMLRRRVNITEAVSEVKGELVWGNVKTHERRSVPFPKFLAESLARQMEGKGREDLVFPGESGAVLRVSNYRPRVFAMAVARCKGAALRQRAKEAQRGKLKTPEFPTITPHDLRHTAASLSISAGANVKAVQTMLGHKSAAMTLDTYADLFPDDLEAVSDALDRAARASVGKKWAAS</sequence>
<evidence type="ECO:0000256" key="4">
    <source>
        <dbReference type="ARBA" id="ARBA00023172"/>
    </source>
</evidence>
<reference evidence="9 10" key="1">
    <citation type="submission" date="2017-10" db="EMBL/GenBank/DDBJ databases">
        <title>Comparative genomics between pathogenic Norcardia.</title>
        <authorList>
            <person name="Zeng L."/>
        </authorList>
    </citation>
    <scope>NUCLEOTIDE SEQUENCE [LARGE SCALE GENOMIC DNA]</scope>
    <source>
        <strain evidence="9 10">NC_YFY_NT001</strain>
    </source>
</reference>
<accession>A0A291RSR1</accession>
<dbReference type="Gene3D" id="1.10.443.10">
    <property type="entry name" value="Intergrase catalytic core"/>
    <property type="match status" value="1"/>
</dbReference>
<keyword evidence="3 5" id="KW-0238">DNA-binding</keyword>
<dbReference type="PANTHER" id="PTHR30629">
    <property type="entry name" value="PROPHAGE INTEGRASE"/>
    <property type="match status" value="1"/>
</dbReference>
<evidence type="ECO:0000256" key="1">
    <source>
        <dbReference type="ARBA" id="ARBA00008857"/>
    </source>
</evidence>
<dbReference type="AlphaFoldDB" id="A0A291RSR1"/>
<evidence type="ECO:0000259" key="7">
    <source>
        <dbReference type="PROSITE" id="PS51898"/>
    </source>
</evidence>
<dbReference type="Gene3D" id="1.10.150.130">
    <property type="match status" value="1"/>
</dbReference>
<feature type="domain" description="Tyr recombinase" evidence="7">
    <location>
        <begin position="164"/>
        <end position="368"/>
    </location>
</feature>
<evidence type="ECO:0000256" key="2">
    <source>
        <dbReference type="ARBA" id="ARBA00022908"/>
    </source>
</evidence>
<evidence type="ECO:0000313" key="9">
    <source>
        <dbReference type="EMBL" id="ATL70596.1"/>
    </source>
</evidence>
<dbReference type="EMBL" id="CP023778">
    <property type="protein sequence ID" value="ATL70596.1"/>
    <property type="molecule type" value="Genomic_DNA"/>
</dbReference>
<dbReference type="InterPro" id="IPR013762">
    <property type="entry name" value="Integrase-like_cat_sf"/>
</dbReference>
<dbReference type="RefSeq" id="WP_098697557.1">
    <property type="nucleotide sequence ID" value="NZ_CP023778.1"/>
</dbReference>
<dbReference type="Pfam" id="PF00589">
    <property type="entry name" value="Phage_integrase"/>
    <property type="match status" value="1"/>
</dbReference>
<organism evidence="9 10">
    <name type="scientific">Nocardia terpenica</name>
    <dbReference type="NCBI Taxonomy" id="455432"/>
    <lineage>
        <taxon>Bacteria</taxon>
        <taxon>Bacillati</taxon>
        <taxon>Actinomycetota</taxon>
        <taxon>Actinomycetes</taxon>
        <taxon>Mycobacteriales</taxon>
        <taxon>Nocardiaceae</taxon>
        <taxon>Nocardia</taxon>
    </lineage>
</organism>
<evidence type="ECO:0000259" key="8">
    <source>
        <dbReference type="PROSITE" id="PS51900"/>
    </source>
</evidence>
<feature type="domain" description="Core-binding (CB)" evidence="8">
    <location>
        <begin position="62"/>
        <end position="143"/>
    </location>
</feature>
<feature type="compositionally biased region" description="Basic and acidic residues" evidence="6">
    <location>
        <begin position="20"/>
        <end position="32"/>
    </location>
</feature>
<dbReference type="GeneID" id="88362455"/>
<dbReference type="GO" id="GO:0006310">
    <property type="term" value="P:DNA recombination"/>
    <property type="evidence" value="ECO:0007669"/>
    <property type="project" value="UniProtKB-KW"/>
</dbReference>
<dbReference type="PANTHER" id="PTHR30629:SF2">
    <property type="entry name" value="PROPHAGE INTEGRASE INTS-RELATED"/>
    <property type="match status" value="1"/>
</dbReference>
<dbReference type="InterPro" id="IPR044068">
    <property type="entry name" value="CB"/>
</dbReference>
<dbReference type="InterPro" id="IPR002104">
    <property type="entry name" value="Integrase_catalytic"/>
</dbReference>
<dbReference type="KEGG" id="ntp:CRH09_34900"/>
<dbReference type="GO" id="GO:0003677">
    <property type="term" value="F:DNA binding"/>
    <property type="evidence" value="ECO:0007669"/>
    <property type="project" value="UniProtKB-UniRule"/>
</dbReference>
<dbReference type="InterPro" id="IPR050808">
    <property type="entry name" value="Phage_Integrase"/>
</dbReference>
<dbReference type="Proteomes" id="UP000221961">
    <property type="component" value="Chromosome"/>
</dbReference>
<dbReference type="InterPro" id="IPR011010">
    <property type="entry name" value="DNA_brk_join_enz"/>
</dbReference>
<keyword evidence="2" id="KW-0229">DNA integration</keyword>
<protein>
    <submittedName>
        <fullName evidence="9">Site-specific integrase</fullName>
    </submittedName>
</protein>